<evidence type="ECO:0000313" key="2">
    <source>
        <dbReference type="Proteomes" id="UP001153076"/>
    </source>
</evidence>
<reference evidence="1" key="1">
    <citation type="submission" date="2022-04" db="EMBL/GenBank/DDBJ databases">
        <title>Carnegiea gigantea Genome sequencing and assembly v2.</title>
        <authorList>
            <person name="Copetti D."/>
            <person name="Sanderson M.J."/>
            <person name="Burquez A."/>
            <person name="Wojciechowski M.F."/>
        </authorList>
    </citation>
    <scope>NUCLEOTIDE SEQUENCE</scope>
    <source>
        <strain evidence="1">SGP5-SGP5p</strain>
        <tissue evidence="1">Aerial part</tissue>
    </source>
</reference>
<dbReference type="PANTHER" id="PTHR34958:SF1">
    <property type="entry name" value="ARMADILLO-LIKE HELICAL DOMAIN-CONTAINING PROTEIN"/>
    <property type="match status" value="1"/>
</dbReference>
<gene>
    <name evidence="1" type="ORF">Cgig2_000949</name>
</gene>
<dbReference type="OrthoDB" id="1905883at2759"/>
<evidence type="ECO:0000313" key="1">
    <source>
        <dbReference type="EMBL" id="KAJ8426804.1"/>
    </source>
</evidence>
<dbReference type="PANTHER" id="PTHR34958">
    <property type="entry name" value="CONDITIONAL LOSS-OF-GROWTH 1"/>
    <property type="match status" value="1"/>
</dbReference>
<protein>
    <submittedName>
        <fullName evidence="1">Uncharacterized protein</fullName>
    </submittedName>
</protein>
<name>A0A9Q1GX54_9CARY</name>
<dbReference type="EMBL" id="JAKOGI010001236">
    <property type="protein sequence ID" value="KAJ8426804.1"/>
    <property type="molecule type" value="Genomic_DNA"/>
</dbReference>
<keyword evidence="2" id="KW-1185">Reference proteome</keyword>
<proteinExistence type="predicted"/>
<sequence length="1188" mass="130167">MAGLFGITINHRPCILCDPRTYPCRERPQKLPLSRFNITMMPIMDLARGQDGLKSPAVVGRCVALLKRYLLSRKLLPWSHSLSQQPNAAKTPSNSAAPVPVSSFASAALVKSINYVRSLVAQHIPRRLFQPAAFAGPLASSRQFLPSLSYMLSRSFSSQLGPANNGEPSGRKDVALSVPSLRKTESFELREDKAYISSDVLKWRWAADQHSTGTSVDGDHNLNAQGLGRPSLLEVGAASLLVADTNSREGQPWKHFGTADMPYLDQLLQPTSMSSGNNCASARHHLRIITASKRTKSGSQQIWQLFLLFSSGRIVQSTHSVHGLDLCSSIVTTGVTSLLLRGEKIFSFSGSDIGDPHAWSSRNADGEMIEKAMADDLINLVGTYVEAIMEHQWFPADNLCFSSISEQQPLKLNPTEVSEVIAAVCSETSVPNANLMTISTGLNSHRAKPSIDVAVSVLIKLVIDMYVLDSESAAPLTLSMLEDMVLSPRLSSKTRAFDLILNLAVHAHLLEPAVPDEVSTIEEDYPQEPSFDSEAQLGTQKKGVNSFRKTGDSSAIDDFESWILNILYEILVLLVQVEEKEESVWASALSCLLYFICDRGRIRRSRLKGLDIRVIKALIEISRIGTWAEAVHSKLLSILATMFYELPEENGTTTSSTPKFLAEQVELIGGIDFIFLEYALAKTREERRNLYSLIFDYVLHHISVANTATGAPEHALGEIQPVAMLLSLANAPEAFHISVKLGVEGIGELLRRSVSAALSRYSDSEQLNILLQKITTKFDSVISSFTHLEKEFSNMRQLTKSCKLLECIEDGAVGRSVCGKAKLSWATLHSLLHSDRVACRRNGYIWLGDLLISEISEERGRNVLLSIRNLSEQIALAGLKDPSAHPDIPLSIWLMCGLLKSKNSAIRAGFLFVLEVLLMRCKFLLDENELENSASKDSDPRVDRSLGKANSVIDIMSKCLSLVAQINETDHFNILKMCDVLFSQLCLKVPPASAVPSGDGGQLSRGSSSIDMNGVSHGACVPLQENIQQRRLELVDNFYSSLVCETSSMAALLLQGRAVVPIQLVARVPAVLFYWPLIQLAGAATDNIALGVSVGSKGRGNLPGATSDIRAALLLLLIAKCTADPKAFKEVDGEDFFRLLCVMLLAGYMSFTPFQLCIMQSNNEKLLENPYLQMRGILQLSNDLGSGL</sequence>
<dbReference type="Proteomes" id="UP001153076">
    <property type="component" value="Unassembled WGS sequence"/>
</dbReference>
<comment type="caution">
    <text evidence="1">The sequence shown here is derived from an EMBL/GenBank/DDBJ whole genome shotgun (WGS) entry which is preliminary data.</text>
</comment>
<accession>A0A9Q1GX54</accession>
<dbReference type="AlphaFoldDB" id="A0A9Q1GX54"/>
<organism evidence="1 2">
    <name type="scientific">Carnegiea gigantea</name>
    <dbReference type="NCBI Taxonomy" id="171969"/>
    <lineage>
        <taxon>Eukaryota</taxon>
        <taxon>Viridiplantae</taxon>
        <taxon>Streptophyta</taxon>
        <taxon>Embryophyta</taxon>
        <taxon>Tracheophyta</taxon>
        <taxon>Spermatophyta</taxon>
        <taxon>Magnoliopsida</taxon>
        <taxon>eudicotyledons</taxon>
        <taxon>Gunneridae</taxon>
        <taxon>Pentapetalae</taxon>
        <taxon>Caryophyllales</taxon>
        <taxon>Cactineae</taxon>
        <taxon>Cactaceae</taxon>
        <taxon>Cactoideae</taxon>
        <taxon>Echinocereeae</taxon>
        <taxon>Carnegiea</taxon>
    </lineage>
</organism>